<proteinExistence type="predicted"/>
<dbReference type="Gene3D" id="2.160.20.10">
    <property type="entry name" value="Single-stranded right-handed beta-helix, Pectin lyase-like"/>
    <property type="match status" value="1"/>
</dbReference>
<dbReference type="Proteomes" id="UP000192903">
    <property type="component" value="Unassembled WGS sequence"/>
</dbReference>
<evidence type="ECO:0000256" key="1">
    <source>
        <dbReference type="SAM" id="SignalP"/>
    </source>
</evidence>
<dbReference type="AlphaFoldDB" id="A0A1X7EU80"/>
<dbReference type="Pfam" id="PF13229">
    <property type="entry name" value="Beta_helix"/>
    <property type="match status" value="1"/>
</dbReference>
<evidence type="ECO:0000313" key="4">
    <source>
        <dbReference type="Proteomes" id="UP000192903"/>
    </source>
</evidence>
<keyword evidence="4" id="KW-1185">Reference proteome</keyword>
<gene>
    <name evidence="3" type="ORF">SAMN02982989_1799</name>
</gene>
<dbReference type="InterPro" id="IPR011050">
    <property type="entry name" value="Pectin_lyase_fold/virulence"/>
</dbReference>
<feature type="domain" description="Right handed beta helix" evidence="2">
    <location>
        <begin position="161"/>
        <end position="279"/>
    </location>
</feature>
<feature type="signal peptide" evidence="1">
    <location>
        <begin position="1"/>
        <end position="32"/>
    </location>
</feature>
<dbReference type="RefSeq" id="WP_234811116.1">
    <property type="nucleotide sequence ID" value="NZ_FXAF01000006.1"/>
</dbReference>
<organism evidence="3 4">
    <name type="scientific">Xaviernesmea oryzae</name>
    <dbReference type="NCBI Taxonomy" id="464029"/>
    <lineage>
        <taxon>Bacteria</taxon>
        <taxon>Pseudomonadati</taxon>
        <taxon>Pseudomonadota</taxon>
        <taxon>Alphaproteobacteria</taxon>
        <taxon>Hyphomicrobiales</taxon>
        <taxon>Rhizobiaceae</taxon>
        <taxon>Rhizobium/Agrobacterium group</taxon>
        <taxon>Xaviernesmea</taxon>
    </lineage>
</organism>
<feature type="chain" id="PRO_5013390157" evidence="1">
    <location>
        <begin position="33"/>
        <end position="356"/>
    </location>
</feature>
<dbReference type="InterPro" id="IPR012334">
    <property type="entry name" value="Pectin_lyas_fold"/>
</dbReference>
<keyword evidence="1" id="KW-0732">Signal</keyword>
<dbReference type="EMBL" id="FXAF01000006">
    <property type="protein sequence ID" value="SMF40029.1"/>
    <property type="molecule type" value="Genomic_DNA"/>
</dbReference>
<accession>A0A1X7EU80</accession>
<protein>
    <submittedName>
        <fullName evidence="3">Right handed beta helix region</fullName>
    </submittedName>
</protein>
<dbReference type="InterPro" id="IPR006626">
    <property type="entry name" value="PbH1"/>
</dbReference>
<sequence>MGQVNMMRITAGALAVALPVVTAVVASHPARAEAGACSADIYSALRKPAPEKAKPVEIACDLTLAKTDAITRPIAFSGSAASGATLDCNGGTLDGRTAKARTVWIRSVHRADGSWDAPRDIQIRNCVIEGDVRIEGLGSNGQAEEVRLSSLEAGHTAQAQAAAPSGITLDDITFVANGGIPLYTAPGVTEMTVENSRFTGSTNGTAIYLDAESARNRIIGNMFDIRTARREMIAVDGSADNRIEGNIFENPIKGGIFVYRNCGEGGTIRHQKPERNVITGNTFRYTNFWAARPAVWLGSRQATSTYCFSRPDRPFGSSLSPYDYAQYNIVTGNRLPGGRPGLIVDHDEHNTVSDNR</sequence>
<dbReference type="InterPro" id="IPR039448">
    <property type="entry name" value="Beta_helix"/>
</dbReference>
<name>A0A1X7EU80_9HYPH</name>
<evidence type="ECO:0000259" key="2">
    <source>
        <dbReference type="Pfam" id="PF13229"/>
    </source>
</evidence>
<dbReference type="SMART" id="SM00710">
    <property type="entry name" value="PbH1"/>
    <property type="match status" value="5"/>
</dbReference>
<reference evidence="4" key="1">
    <citation type="submission" date="2017-04" db="EMBL/GenBank/DDBJ databases">
        <authorList>
            <person name="Varghese N."/>
            <person name="Submissions S."/>
        </authorList>
    </citation>
    <scope>NUCLEOTIDE SEQUENCE [LARGE SCALE GENOMIC DNA]</scope>
    <source>
        <strain evidence="4">B4P</strain>
    </source>
</reference>
<dbReference type="SUPFAM" id="SSF51126">
    <property type="entry name" value="Pectin lyase-like"/>
    <property type="match status" value="1"/>
</dbReference>
<dbReference type="STRING" id="464029.SAMN02982989_1799"/>
<evidence type="ECO:0000313" key="3">
    <source>
        <dbReference type="EMBL" id="SMF40029.1"/>
    </source>
</evidence>